<sequence>MQWKNVSVLLGKWRMIVTMEFKAMTDQADRDLLTIKIYQYTVQRVVNIHSLTFTMSSKIPGSNCVQRL</sequence>
<dbReference type="AlphaFoldDB" id="A0A1I7Y0V4"/>
<evidence type="ECO:0000313" key="1">
    <source>
        <dbReference type="Proteomes" id="UP000095287"/>
    </source>
</evidence>
<name>A0A1I7Y0V4_9BILA</name>
<reference evidence="2" key="1">
    <citation type="submission" date="2016-11" db="UniProtKB">
        <authorList>
            <consortium name="WormBaseParasite"/>
        </authorList>
    </citation>
    <scope>IDENTIFICATION</scope>
</reference>
<dbReference type="Proteomes" id="UP000095287">
    <property type="component" value="Unplaced"/>
</dbReference>
<dbReference type="WBParaSite" id="L893_g11297.t1">
    <property type="protein sequence ID" value="L893_g11297.t1"/>
    <property type="gene ID" value="L893_g11297"/>
</dbReference>
<accession>A0A1I7Y0V4</accession>
<keyword evidence="1" id="KW-1185">Reference proteome</keyword>
<proteinExistence type="predicted"/>
<protein>
    <submittedName>
        <fullName evidence="2">Odorant receptor</fullName>
    </submittedName>
</protein>
<evidence type="ECO:0000313" key="2">
    <source>
        <dbReference type="WBParaSite" id="L893_g11297.t1"/>
    </source>
</evidence>
<organism evidence="1 2">
    <name type="scientific">Steinernema glaseri</name>
    <dbReference type="NCBI Taxonomy" id="37863"/>
    <lineage>
        <taxon>Eukaryota</taxon>
        <taxon>Metazoa</taxon>
        <taxon>Ecdysozoa</taxon>
        <taxon>Nematoda</taxon>
        <taxon>Chromadorea</taxon>
        <taxon>Rhabditida</taxon>
        <taxon>Tylenchina</taxon>
        <taxon>Panagrolaimomorpha</taxon>
        <taxon>Strongyloidoidea</taxon>
        <taxon>Steinernematidae</taxon>
        <taxon>Steinernema</taxon>
    </lineage>
</organism>